<evidence type="ECO:0000313" key="3">
    <source>
        <dbReference type="WBParaSite" id="PSAMB.scaffold8009size6764.g30838.t1"/>
    </source>
</evidence>
<sequence length="159" mass="17432">MQKVPRQGLQGTKMKSQFNRQHGVRMHRFATGESAYARDYRTPSKPGWMPGGVIKRTGQVTFVVNVNGTSHVRHPNQLQTAKRAERLAATTRCSLITDSGRSSNAVACRAAAASITQRVHSHSSKAGDGGPRPHQGLLPPIGLRSKEGKKCRSVQTRYF</sequence>
<name>A0A914XIZ1_9BILA</name>
<feature type="region of interest" description="Disordered" evidence="1">
    <location>
        <begin position="119"/>
        <end position="149"/>
    </location>
</feature>
<organism evidence="2 3">
    <name type="scientific">Plectus sambesii</name>
    <dbReference type="NCBI Taxonomy" id="2011161"/>
    <lineage>
        <taxon>Eukaryota</taxon>
        <taxon>Metazoa</taxon>
        <taxon>Ecdysozoa</taxon>
        <taxon>Nematoda</taxon>
        <taxon>Chromadorea</taxon>
        <taxon>Plectida</taxon>
        <taxon>Plectina</taxon>
        <taxon>Plectoidea</taxon>
        <taxon>Plectidae</taxon>
        <taxon>Plectus</taxon>
    </lineage>
</organism>
<dbReference type="AlphaFoldDB" id="A0A914XIZ1"/>
<accession>A0A914XIZ1</accession>
<reference evidence="3" key="1">
    <citation type="submission" date="2022-11" db="UniProtKB">
        <authorList>
            <consortium name="WormBaseParasite"/>
        </authorList>
    </citation>
    <scope>IDENTIFICATION</scope>
</reference>
<protein>
    <submittedName>
        <fullName evidence="3">Ribosomal protein L2</fullName>
    </submittedName>
</protein>
<dbReference type="Proteomes" id="UP000887566">
    <property type="component" value="Unplaced"/>
</dbReference>
<proteinExistence type="predicted"/>
<dbReference type="WBParaSite" id="PSAMB.scaffold8009size6764.g30838.t1">
    <property type="protein sequence ID" value="PSAMB.scaffold8009size6764.g30838.t1"/>
    <property type="gene ID" value="PSAMB.scaffold8009size6764.g30838"/>
</dbReference>
<keyword evidence="2" id="KW-1185">Reference proteome</keyword>
<evidence type="ECO:0000256" key="1">
    <source>
        <dbReference type="SAM" id="MobiDB-lite"/>
    </source>
</evidence>
<evidence type="ECO:0000313" key="2">
    <source>
        <dbReference type="Proteomes" id="UP000887566"/>
    </source>
</evidence>